<comment type="caution">
    <text evidence="7">The sequence shown here is derived from an EMBL/GenBank/DDBJ whole genome shotgun (WGS) entry which is preliminary data.</text>
</comment>
<evidence type="ECO:0000256" key="2">
    <source>
        <dbReference type="ARBA" id="ARBA00022448"/>
    </source>
</evidence>
<dbReference type="EMBL" id="WOAA01000025">
    <property type="protein sequence ID" value="MUG68374.1"/>
    <property type="molecule type" value="Genomic_DNA"/>
</dbReference>
<dbReference type="InterPro" id="IPR003439">
    <property type="entry name" value="ABC_transporter-like_ATP-bd"/>
</dbReference>
<evidence type="ECO:0000256" key="1">
    <source>
        <dbReference type="ARBA" id="ARBA00005417"/>
    </source>
</evidence>
<dbReference type="SMART" id="SM00382">
    <property type="entry name" value="AAA"/>
    <property type="match status" value="1"/>
</dbReference>
<comment type="similarity">
    <text evidence="1">Belongs to the ABC transporter superfamily.</text>
</comment>
<keyword evidence="5" id="KW-1278">Translocase</keyword>
<dbReference type="GO" id="GO:0005524">
    <property type="term" value="F:ATP binding"/>
    <property type="evidence" value="ECO:0007669"/>
    <property type="project" value="UniProtKB-KW"/>
</dbReference>
<keyword evidence="3" id="KW-0547">Nucleotide-binding</keyword>
<dbReference type="InterPro" id="IPR003593">
    <property type="entry name" value="AAA+_ATPase"/>
</dbReference>
<reference evidence="7 8" key="1">
    <citation type="submission" date="2019-11" db="EMBL/GenBank/DDBJ databases">
        <title>Draft genome sequences of five Paenibacillus species of dairy origin.</title>
        <authorList>
            <person name="Olajide A.M."/>
            <person name="Chen S."/>
            <person name="Lapointe G."/>
        </authorList>
    </citation>
    <scope>NUCLEOTIDE SEQUENCE [LARGE SCALE GENOMIC DNA]</scope>
    <source>
        <strain evidence="7 8">3CS1</strain>
    </source>
</reference>
<dbReference type="Pfam" id="PF00005">
    <property type="entry name" value="ABC_tran"/>
    <property type="match status" value="1"/>
</dbReference>
<dbReference type="InterPro" id="IPR027417">
    <property type="entry name" value="P-loop_NTPase"/>
</dbReference>
<name>A0ABW9T7X6_9BACL</name>
<dbReference type="PANTHER" id="PTHR46743:SF2">
    <property type="entry name" value="TEICHOIC ACIDS EXPORT ATP-BINDING PROTEIN TAGH"/>
    <property type="match status" value="1"/>
</dbReference>
<gene>
    <name evidence="7" type="ORF">GNP94_20580</name>
</gene>
<evidence type="ECO:0000313" key="8">
    <source>
        <dbReference type="Proteomes" id="UP000435177"/>
    </source>
</evidence>
<dbReference type="CDD" id="cd03220">
    <property type="entry name" value="ABC_KpsT_Wzt"/>
    <property type="match status" value="1"/>
</dbReference>
<evidence type="ECO:0000256" key="4">
    <source>
        <dbReference type="ARBA" id="ARBA00022840"/>
    </source>
</evidence>
<sequence>MCMNAIIEVQNLYLKYRFIKSLSFKDWILSTFIPSKRESKLMEFNALQNITFTIEKGKTVGIIGENGAGKSTLLKVLANVYEPDSGNVVINTNSSSLLTLATGFKSDLSGYENIYINGLLLGLSKEELDEKVDDIASFSELGEFLLNPVRTFSSGMKSKLAFSIACHVDPELLFIDEVFSVGDARFRKKSSKKIRELIQSERTVVMVSHSEELIQEMCDEVIWLDKGKLIAQGNTDDVMKEYITYSNR</sequence>
<feature type="domain" description="ABC transporter" evidence="6">
    <location>
        <begin position="22"/>
        <end position="248"/>
    </location>
</feature>
<proteinExistence type="inferred from homology"/>
<accession>A0ABW9T7X6</accession>
<evidence type="ECO:0000313" key="7">
    <source>
        <dbReference type="EMBL" id="MUG68374.1"/>
    </source>
</evidence>
<dbReference type="InterPro" id="IPR015860">
    <property type="entry name" value="ABC_transpr_TagH-like"/>
</dbReference>
<evidence type="ECO:0000256" key="3">
    <source>
        <dbReference type="ARBA" id="ARBA00022741"/>
    </source>
</evidence>
<dbReference type="PROSITE" id="PS50893">
    <property type="entry name" value="ABC_TRANSPORTER_2"/>
    <property type="match status" value="1"/>
</dbReference>
<dbReference type="Proteomes" id="UP000435177">
    <property type="component" value="Unassembled WGS sequence"/>
</dbReference>
<dbReference type="PANTHER" id="PTHR46743">
    <property type="entry name" value="TEICHOIC ACIDS EXPORT ATP-BINDING PROTEIN TAGH"/>
    <property type="match status" value="1"/>
</dbReference>
<dbReference type="SUPFAM" id="SSF52540">
    <property type="entry name" value="P-loop containing nucleoside triphosphate hydrolases"/>
    <property type="match status" value="1"/>
</dbReference>
<keyword evidence="8" id="KW-1185">Reference proteome</keyword>
<dbReference type="Gene3D" id="3.40.50.300">
    <property type="entry name" value="P-loop containing nucleotide triphosphate hydrolases"/>
    <property type="match status" value="1"/>
</dbReference>
<protein>
    <submittedName>
        <fullName evidence="7">ATP-binding cassette domain-containing protein</fullName>
    </submittedName>
</protein>
<keyword evidence="2" id="KW-0813">Transport</keyword>
<evidence type="ECO:0000256" key="5">
    <source>
        <dbReference type="ARBA" id="ARBA00022967"/>
    </source>
</evidence>
<dbReference type="InterPro" id="IPR050683">
    <property type="entry name" value="Bact_Polysacc_Export_ATP-bd"/>
</dbReference>
<evidence type="ECO:0000259" key="6">
    <source>
        <dbReference type="PROSITE" id="PS50893"/>
    </source>
</evidence>
<keyword evidence="4 7" id="KW-0067">ATP-binding</keyword>
<organism evidence="7 8">
    <name type="scientific">Paenibacillus campinasensis</name>
    <dbReference type="NCBI Taxonomy" id="66347"/>
    <lineage>
        <taxon>Bacteria</taxon>
        <taxon>Bacillati</taxon>
        <taxon>Bacillota</taxon>
        <taxon>Bacilli</taxon>
        <taxon>Bacillales</taxon>
        <taxon>Paenibacillaceae</taxon>
        <taxon>Paenibacillus</taxon>
    </lineage>
</organism>